<evidence type="ECO:0000259" key="16">
    <source>
        <dbReference type="PROSITE" id="PS51217"/>
    </source>
</evidence>
<comment type="subunit">
    <text evidence="13">Heterodimer of AddA and AddB/RexB.</text>
</comment>
<evidence type="ECO:0000313" key="18">
    <source>
        <dbReference type="Proteomes" id="UP000216008"/>
    </source>
</evidence>
<feature type="binding site" evidence="14">
    <location>
        <begin position="23"/>
        <end position="30"/>
    </location>
    <ligand>
        <name>ATP</name>
        <dbReference type="ChEBI" id="CHEBI:30616"/>
    </ligand>
</feature>
<dbReference type="Pfam" id="PF00580">
    <property type="entry name" value="UvrD-helicase"/>
    <property type="match status" value="1"/>
</dbReference>
<dbReference type="RefSeq" id="WP_095182991.1">
    <property type="nucleotide sequence ID" value="NZ_NIBD01000039.1"/>
</dbReference>
<evidence type="ECO:0000256" key="10">
    <source>
        <dbReference type="ARBA" id="ARBA00023235"/>
    </source>
</evidence>
<evidence type="ECO:0000256" key="1">
    <source>
        <dbReference type="ARBA" id="ARBA00022722"/>
    </source>
</evidence>
<keyword evidence="4 13" id="KW-0378">Hydrolase</keyword>
<dbReference type="InterPro" id="IPR014152">
    <property type="entry name" value="AddA"/>
</dbReference>
<dbReference type="EMBL" id="NIBD01000039">
    <property type="protein sequence ID" value="PAB54548.1"/>
    <property type="molecule type" value="Genomic_DNA"/>
</dbReference>
<dbReference type="Proteomes" id="UP000216008">
    <property type="component" value="Unassembled WGS sequence"/>
</dbReference>
<evidence type="ECO:0000256" key="8">
    <source>
        <dbReference type="ARBA" id="ARBA00023125"/>
    </source>
</evidence>
<dbReference type="GO" id="GO:0016887">
    <property type="term" value="F:ATP hydrolysis activity"/>
    <property type="evidence" value="ECO:0007669"/>
    <property type="project" value="RHEA"/>
</dbReference>
<dbReference type="Gene3D" id="3.40.50.300">
    <property type="entry name" value="P-loop containing nucleotide triphosphate hydrolases"/>
    <property type="match status" value="4"/>
</dbReference>
<dbReference type="GO" id="GO:0008408">
    <property type="term" value="F:3'-5' exonuclease activity"/>
    <property type="evidence" value="ECO:0007669"/>
    <property type="project" value="UniProtKB-UniRule"/>
</dbReference>
<dbReference type="SUPFAM" id="SSF52980">
    <property type="entry name" value="Restriction endonuclease-like"/>
    <property type="match status" value="1"/>
</dbReference>
<keyword evidence="5 13" id="KW-0347">Helicase</keyword>
<evidence type="ECO:0000256" key="4">
    <source>
        <dbReference type="ARBA" id="ARBA00022801"/>
    </source>
</evidence>
<keyword evidence="1 13" id="KW-0540">Nuclease</keyword>
<name>A0A267M6K3_LACJH</name>
<evidence type="ECO:0000256" key="6">
    <source>
        <dbReference type="ARBA" id="ARBA00022839"/>
    </source>
</evidence>
<evidence type="ECO:0000256" key="12">
    <source>
        <dbReference type="ARBA" id="ARBA00048988"/>
    </source>
</evidence>
<keyword evidence="6 13" id="KW-0269">Exonuclease</keyword>
<dbReference type="PROSITE" id="PS51217">
    <property type="entry name" value="UVRD_HELICASE_CTER"/>
    <property type="match status" value="1"/>
</dbReference>
<protein>
    <recommendedName>
        <fullName evidence="13">ATP-dependent helicase/nuclease subunit A</fullName>
        <ecNumber evidence="13">3.1.-.-</ecNumber>
        <ecNumber evidence="13">5.6.2.4</ecNumber>
    </recommendedName>
    <alternativeName>
        <fullName evidence="13">ATP-dependent helicase/nuclease AddA</fullName>
    </alternativeName>
    <alternativeName>
        <fullName evidence="13">DNA 3'-5' helicase AddA</fullName>
    </alternativeName>
</protein>
<evidence type="ECO:0000256" key="3">
    <source>
        <dbReference type="ARBA" id="ARBA00022763"/>
    </source>
</evidence>
<evidence type="ECO:0000256" key="7">
    <source>
        <dbReference type="ARBA" id="ARBA00022840"/>
    </source>
</evidence>
<dbReference type="InterPro" id="IPR011604">
    <property type="entry name" value="PDDEXK-like_dom_sf"/>
</dbReference>
<dbReference type="InterPro" id="IPR014017">
    <property type="entry name" value="DNA_helicase_UvrD-like_C"/>
</dbReference>
<keyword evidence="7 13" id="KW-0067">ATP-binding</keyword>
<dbReference type="Gene3D" id="3.90.320.10">
    <property type="match status" value="1"/>
</dbReference>
<dbReference type="AlphaFoldDB" id="A0A267M6K3"/>
<comment type="cofactor">
    <cofactor evidence="13">
        <name>Mg(2+)</name>
        <dbReference type="ChEBI" id="CHEBI:18420"/>
    </cofactor>
</comment>
<dbReference type="GO" id="GO:0003690">
    <property type="term" value="F:double-stranded DNA binding"/>
    <property type="evidence" value="ECO:0007669"/>
    <property type="project" value="UniProtKB-UniRule"/>
</dbReference>
<keyword evidence="9 13" id="KW-0234">DNA repair</keyword>
<proteinExistence type="inferred from homology"/>
<comment type="catalytic activity">
    <reaction evidence="12 13">
        <text>ATP + H2O = ADP + phosphate + H(+)</text>
        <dbReference type="Rhea" id="RHEA:13065"/>
        <dbReference type="ChEBI" id="CHEBI:15377"/>
        <dbReference type="ChEBI" id="CHEBI:15378"/>
        <dbReference type="ChEBI" id="CHEBI:30616"/>
        <dbReference type="ChEBI" id="CHEBI:43474"/>
        <dbReference type="ChEBI" id="CHEBI:456216"/>
        <dbReference type="EC" id="5.6.2.4"/>
    </reaction>
</comment>
<dbReference type="HAMAP" id="MF_01451">
    <property type="entry name" value="AddA"/>
    <property type="match status" value="1"/>
</dbReference>
<keyword evidence="2 13" id="KW-0547">Nucleotide-binding</keyword>
<comment type="catalytic activity">
    <reaction evidence="11 13">
        <text>Couples ATP hydrolysis with the unwinding of duplex DNA by translocating in the 3'-5' direction.</text>
        <dbReference type="EC" id="5.6.2.4"/>
    </reaction>
</comment>
<evidence type="ECO:0000256" key="13">
    <source>
        <dbReference type="HAMAP-Rule" id="MF_01451"/>
    </source>
</evidence>
<keyword evidence="3 13" id="KW-0227">DNA damage</keyword>
<reference evidence="17 18" key="1">
    <citation type="submission" date="2017-05" db="EMBL/GenBank/DDBJ databases">
        <title>Lactobacillus johnsonii from commercial turkeys.</title>
        <authorList>
            <person name="Johnson T.J."/>
            <person name="Youmans B."/>
        </authorList>
    </citation>
    <scope>NUCLEOTIDE SEQUENCE [LARGE SCALE GENOMIC DNA]</scope>
    <source>
        <strain evidence="17 18">UMNLJ114</strain>
    </source>
</reference>
<comment type="function">
    <text evidence="13">The heterodimer acts as both an ATP-dependent DNA helicase and an ATP-dependent, dual-direction single-stranded exonuclease. Recognizes the chi site generating a DNA molecule suitable for the initiation of homologous recombination. The AddA nuclease domain is required for chi fragment generation; this subunit has the helicase and 3' -&gt; 5' nuclease activities.</text>
</comment>
<dbReference type="GO" id="GO:0000724">
    <property type="term" value="P:double-strand break repair via homologous recombination"/>
    <property type="evidence" value="ECO:0007669"/>
    <property type="project" value="UniProtKB-UniRule"/>
</dbReference>
<dbReference type="EC" id="3.1.-.-" evidence="13"/>
<dbReference type="GO" id="GO:0043138">
    <property type="term" value="F:3'-5' DNA helicase activity"/>
    <property type="evidence" value="ECO:0007669"/>
    <property type="project" value="UniProtKB-UniRule"/>
</dbReference>
<evidence type="ECO:0000256" key="11">
    <source>
        <dbReference type="ARBA" id="ARBA00034617"/>
    </source>
</evidence>
<evidence type="ECO:0000313" key="17">
    <source>
        <dbReference type="EMBL" id="PAB54548.1"/>
    </source>
</evidence>
<evidence type="ECO:0000256" key="5">
    <source>
        <dbReference type="ARBA" id="ARBA00022806"/>
    </source>
</evidence>
<dbReference type="InterPro" id="IPR014016">
    <property type="entry name" value="UvrD-like_ATP-bd"/>
</dbReference>
<dbReference type="PANTHER" id="PTHR11070">
    <property type="entry name" value="UVRD / RECB / PCRA DNA HELICASE FAMILY MEMBER"/>
    <property type="match status" value="1"/>
</dbReference>
<keyword evidence="10 13" id="KW-0413">Isomerase</keyword>
<sequence>MTNFTKEQNQAINDYGKDILVSASAGSGKTTVLVERVLKRVLSGTPVSSLLIITFTKAAAREMKERIKQKISDQIEKEPNNQFLRSQLLDVDTANISTIDSFCLDVIRRFYYVIDLDPQFSVLTDETQAELLKERALHEIEIEYLEKNDQDFQDFYDNFSGDRDAEGARNLLLQLYNTVVTEPNYEKFLNNLPNSYQVQDDLIESDLWQTHIKPLLVKEIGDLQNEIKQLFENPQMENPDLVKVKENYDIFASRLEQLLNALEDNHSYNEIRANLMNCKFEKNIRKSKKWSEESLETYQESQKLKSDLNDQLKKIFANFFVVEEKEQVNILKKSEKIVKTIVDTEKKLIKRFGQLKREQNLIDYSDMEQFAFSILTTDTSNAHIAQEYYQEKFNEILIDEYQDVNALQENIIAAIKKKGQNNLFMVGDIKQSIYGFRQARPDLFLSKYHAYGQNDDSEKIILSDNFRSTKRVTKTVNSLFNPILTANFGGIDYKKEGQLQFGATYYPADLPTASEYIFTDKKQTQASFEENFGDEMDFSEIQMVIARIKQLKKENFQVWDRKTQLKRPLEYSDIAIITRTRSDNLQVMQEFAKADLPLFVTDAQNYFQTFELVMIMNYLRLIDNPQQDIPLVAVLRSPLFNFKEPELVQIRVKTRSGNFYNALTSFASVNSDLGQKCKNFLQQLESLRSFAATHRISELIWSIYERTHLLEIVTGLPNGQQRRVNLESLYERATSYESAGFKGLYQFISFIERMRKNQKDLAQPLLSDKADNAVKLMTIHASKGLEFPVVFVMGLGHKYQTRDLSGNFTISKDGLGLTIKEKDYRIDSLVKSLADVEKRQQMLEEEARILYVGLTRAQQKLILVASVSEMETKQKKWESEIDQKTNILPLIRKINAQSPLDFLGPKLEQKHEFDQTIEDMTLALEEQDKIYYLKFAVQSDIEEKDEQKDDTQKLSSKMNDVVKTLYNFEYPFADATKTTAYQSVSEIKKVFNDPMDTELENSRLISSSNRYLQPIDETPVFLEKQKFTGAEIGTAMHLVLQYYDYQGDKTELNLEQEIEELVELGKLNPLMVPHLSKEALNWFVMSEFAAEFWQKPEKLHRESQFSSLVNASDLFNDFSDSAAKILVHGTIDGYFETDEGLILFDYKTDFVDKTHEEQAIDKIKQKYTGQLRLYEQALNEISENKKVIGKYLILLDARKVVPVD</sequence>
<dbReference type="GO" id="GO:0005829">
    <property type="term" value="C:cytosol"/>
    <property type="evidence" value="ECO:0007669"/>
    <property type="project" value="TreeGrafter"/>
</dbReference>
<dbReference type="Pfam" id="PF13361">
    <property type="entry name" value="UvrD_C"/>
    <property type="match status" value="1"/>
</dbReference>
<dbReference type="InterPro" id="IPR027417">
    <property type="entry name" value="P-loop_NTPase"/>
</dbReference>
<keyword evidence="8 13" id="KW-0238">DNA-binding</keyword>
<organism evidence="17 18">
    <name type="scientific">Lactobacillus johnsonii</name>
    <dbReference type="NCBI Taxonomy" id="33959"/>
    <lineage>
        <taxon>Bacteria</taxon>
        <taxon>Bacillati</taxon>
        <taxon>Bacillota</taxon>
        <taxon>Bacilli</taxon>
        <taxon>Lactobacillales</taxon>
        <taxon>Lactobacillaceae</taxon>
        <taxon>Lactobacillus</taxon>
    </lineage>
</organism>
<dbReference type="EC" id="5.6.2.4" evidence="13"/>
<comment type="caution">
    <text evidence="17">The sequence shown here is derived from an EMBL/GenBank/DDBJ whole genome shotgun (WGS) entry which is preliminary data.</text>
</comment>
<accession>A0A267M6K3</accession>
<dbReference type="NCBIfam" id="TIGR02785">
    <property type="entry name" value="addA_Gpos"/>
    <property type="match status" value="1"/>
</dbReference>
<evidence type="ECO:0000259" key="15">
    <source>
        <dbReference type="PROSITE" id="PS51198"/>
    </source>
</evidence>
<dbReference type="GO" id="GO:0033202">
    <property type="term" value="C:DNA helicase complex"/>
    <property type="evidence" value="ECO:0007669"/>
    <property type="project" value="TreeGrafter"/>
</dbReference>
<dbReference type="PROSITE" id="PS51198">
    <property type="entry name" value="UVRD_HELICASE_ATP_BIND"/>
    <property type="match status" value="1"/>
</dbReference>
<evidence type="ECO:0000256" key="2">
    <source>
        <dbReference type="ARBA" id="ARBA00022741"/>
    </source>
</evidence>
<evidence type="ECO:0000256" key="9">
    <source>
        <dbReference type="ARBA" id="ARBA00023204"/>
    </source>
</evidence>
<feature type="domain" description="UvrD-like helicase C-terminal" evidence="16">
    <location>
        <begin position="496"/>
        <end position="784"/>
    </location>
</feature>
<comment type="similarity">
    <text evidence="13">Belongs to the helicase family. AddA subfamily.</text>
</comment>
<feature type="domain" description="UvrD-like helicase ATP-binding" evidence="15">
    <location>
        <begin position="2"/>
        <end position="469"/>
    </location>
</feature>
<dbReference type="InterPro" id="IPR000212">
    <property type="entry name" value="DNA_helicase_UvrD/REP"/>
</dbReference>
<dbReference type="SUPFAM" id="SSF52540">
    <property type="entry name" value="P-loop containing nucleoside triphosphate hydrolases"/>
    <property type="match status" value="1"/>
</dbReference>
<dbReference type="GO" id="GO:0005524">
    <property type="term" value="F:ATP binding"/>
    <property type="evidence" value="ECO:0007669"/>
    <property type="project" value="UniProtKB-UniRule"/>
</dbReference>
<gene>
    <name evidence="13 17" type="primary">addA</name>
    <name evidence="17" type="ORF">A3Q24_07705</name>
</gene>
<evidence type="ECO:0000256" key="14">
    <source>
        <dbReference type="PROSITE-ProRule" id="PRU00560"/>
    </source>
</evidence>
<dbReference type="PANTHER" id="PTHR11070:SF48">
    <property type="entry name" value="ATP-DEPENDENT HELICASE_NUCLEASE SUBUNIT A"/>
    <property type="match status" value="1"/>
</dbReference>
<dbReference type="InterPro" id="IPR011335">
    <property type="entry name" value="Restrct_endonuc-II-like"/>
</dbReference>